<feature type="transmembrane region" description="Helical" evidence="1">
    <location>
        <begin position="131"/>
        <end position="155"/>
    </location>
</feature>
<feature type="transmembrane region" description="Helical" evidence="1">
    <location>
        <begin position="354"/>
        <end position="373"/>
    </location>
</feature>
<keyword evidence="3" id="KW-1185">Reference proteome</keyword>
<dbReference type="EMBL" id="JBEPLY010000001">
    <property type="protein sequence ID" value="MET3598508.1"/>
    <property type="molecule type" value="Genomic_DNA"/>
</dbReference>
<dbReference type="Proteomes" id="UP001549164">
    <property type="component" value="Unassembled WGS sequence"/>
</dbReference>
<proteinExistence type="predicted"/>
<keyword evidence="1" id="KW-0812">Transmembrane</keyword>
<organism evidence="2 3">
    <name type="scientific">Martelella mangrovi</name>
    <dbReference type="NCBI Taxonomy" id="1397477"/>
    <lineage>
        <taxon>Bacteria</taxon>
        <taxon>Pseudomonadati</taxon>
        <taxon>Pseudomonadota</taxon>
        <taxon>Alphaproteobacteria</taxon>
        <taxon>Hyphomicrobiales</taxon>
        <taxon>Aurantimonadaceae</taxon>
        <taxon>Martelella</taxon>
    </lineage>
</organism>
<feature type="transmembrane region" description="Helical" evidence="1">
    <location>
        <begin position="385"/>
        <end position="402"/>
    </location>
</feature>
<evidence type="ECO:0008006" key="4">
    <source>
        <dbReference type="Google" id="ProtNLM"/>
    </source>
</evidence>
<keyword evidence="1" id="KW-0472">Membrane</keyword>
<reference evidence="2 3" key="1">
    <citation type="submission" date="2024-06" db="EMBL/GenBank/DDBJ databases">
        <title>Genomic Encyclopedia of Type Strains, Phase IV (KMG-IV): sequencing the most valuable type-strain genomes for metagenomic binning, comparative biology and taxonomic classification.</title>
        <authorList>
            <person name="Goeker M."/>
        </authorList>
    </citation>
    <scope>NUCLEOTIDE SEQUENCE [LARGE SCALE GENOMIC DNA]</scope>
    <source>
        <strain evidence="2 3">DSM 28102</strain>
    </source>
</reference>
<feature type="transmembrane region" description="Helical" evidence="1">
    <location>
        <begin position="229"/>
        <end position="249"/>
    </location>
</feature>
<evidence type="ECO:0000313" key="3">
    <source>
        <dbReference type="Proteomes" id="UP001549164"/>
    </source>
</evidence>
<feature type="transmembrane region" description="Helical" evidence="1">
    <location>
        <begin position="408"/>
        <end position="425"/>
    </location>
</feature>
<feature type="transmembrane region" description="Helical" evidence="1">
    <location>
        <begin position="161"/>
        <end position="179"/>
    </location>
</feature>
<protein>
    <recommendedName>
        <fullName evidence="4">O-antigen ligase</fullName>
    </recommendedName>
</protein>
<keyword evidence="1" id="KW-1133">Transmembrane helix</keyword>
<feature type="transmembrane region" description="Helical" evidence="1">
    <location>
        <begin position="45"/>
        <end position="62"/>
    </location>
</feature>
<name>A0ABV2I6H9_9HYPH</name>
<sequence>MSGRSRHPKPRAVHQLRVKKKYLRFEAVWCFLLPLLTVIRVPLVGTLLASDLALFILIPVILTKSRRFNFRQPFLYPILSLLALWCLVSIVSDFRAHTAVTDILRSQASFWTFGGYFFVLFVLIDGKKERYTLALFGMALSMILKNVLGVSAFGADGFFGVAWKFGNGPAITIILLIYLEKQRFSRKKQGLFTMIFAFVHLALNSRSLFLNTFLAGAASFGGLRGLGTVTRTIAGISLIFLTIAIYPIAEGLYGNLVRSGALGQEVREKYIMQSQSGLGVLLGGRSESLISLKAIAEKPFLGYGSYAKDSSLRMEYFQIKESLGEDINWNSEFVHRSDLIPTHSFIFSAWVNHGLIGALFWLFILIISFRAILASVFGFRPSGPLELLCFFWLTWAIFFSPFGLTQRIFVPIYVCIACIVIMQNVRLPSRRSAQ</sequence>
<feature type="transmembrane region" description="Helical" evidence="1">
    <location>
        <begin position="104"/>
        <end position="124"/>
    </location>
</feature>
<feature type="transmembrane region" description="Helical" evidence="1">
    <location>
        <begin position="74"/>
        <end position="92"/>
    </location>
</feature>
<accession>A0ABV2I6H9</accession>
<comment type="caution">
    <text evidence="2">The sequence shown here is derived from an EMBL/GenBank/DDBJ whole genome shotgun (WGS) entry which is preliminary data.</text>
</comment>
<gene>
    <name evidence="2" type="ORF">ABID12_000429</name>
</gene>
<feature type="transmembrane region" description="Helical" evidence="1">
    <location>
        <begin position="21"/>
        <end position="39"/>
    </location>
</feature>
<dbReference type="RefSeq" id="WP_354432912.1">
    <property type="nucleotide sequence ID" value="NZ_JBEPLY010000001.1"/>
</dbReference>
<evidence type="ECO:0000256" key="1">
    <source>
        <dbReference type="SAM" id="Phobius"/>
    </source>
</evidence>
<evidence type="ECO:0000313" key="2">
    <source>
        <dbReference type="EMBL" id="MET3598508.1"/>
    </source>
</evidence>